<sequence length="618" mass="69442">MKSNVENTITNKGGKEVAAAITTKGKGKVTAQWVEIKKSNSNSQEKLMSDAMKTASSPQQNKLASSNPSNKFSILQGFSESGELSKEVSEQDLAPTDSIIVSAHSPTNLSEEENLNPPLTQYAGPIIDSTISISPPPQSDRLVDTPSTSAAVTENSQRIQIRSHSSMLLSQSQCQSKNVRGLNSREKQHDIKNFLNNILSPIVCLVETKVDQLNADRISENILPHYSLLIPLHGGRIWILWQPALIKVELLASSSQFMHCKVTPMTGQQRYFLSAIYASNLASERLSLWQDLRGIAHSIAHAQWLIGEDFNEVRFCHEKQGSNLIHSRRMTRFNDCITDCHLNNLRAMGRSFSWSNNQDQRIVCKLDRVLVNLAWLHLNTNSYVQSLPAGLSDHTPLHVIINPPSLSGPRPFKYFSAWESHPELGEVIHKAWRIKIRGSSMFILAKKLHHLKIVLKDWNKEVFGPIQSSLQLCRERLESLQNAALLDPTNSNLMDLEREAKEHYLIMLRREESFLRQKSRQLWLSEGDRNSKFFYSSIKSRIAKNTIRKVMLPDGTSSKDPSFIKDFVVEYFKKLLNTSASSLIPKLDNLVPITSLEGEAMCAPVSEAEEIAATSNNV</sequence>
<feature type="compositionally biased region" description="Polar residues" evidence="1">
    <location>
        <begin position="54"/>
        <end position="70"/>
    </location>
</feature>
<dbReference type="PANTHER" id="PTHR33710:SF64">
    <property type="entry name" value="ENDONUCLEASE_EXONUCLEASE_PHOSPHATASE DOMAIN-CONTAINING PROTEIN"/>
    <property type="match status" value="1"/>
</dbReference>
<accession>A0AAV9E8U7</accession>
<dbReference type="SUPFAM" id="SSF56219">
    <property type="entry name" value="DNase I-like"/>
    <property type="match status" value="1"/>
</dbReference>
<dbReference type="Gene3D" id="3.60.10.10">
    <property type="entry name" value="Endonuclease/exonuclease/phosphatase"/>
    <property type="match status" value="1"/>
</dbReference>
<reference evidence="2" key="2">
    <citation type="submission" date="2023-06" db="EMBL/GenBank/DDBJ databases">
        <authorList>
            <person name="Ma L."/>
            <person name="Liu K.-W."/>
            <person name="Li Z."/>
            <person name="Hsiao Y.-Y."/>
            <person name="Qi Y."/>
            <person name="Fu T."/>
            <person name="Tang G."/>
            <person name="Zhang D."/>
            <person name="Sun W.-H."/>
            <person name="Liu D.-K."/>
            <person name="Li Y."/>
            <person name="Chen G.-Z."/>
            <person name="Liu X.-D."/>
            <person name="Liao X.-Y."/>
            <person name="Jiang Y.-T."/>
            <person name="Yu X."/>
            <person name="Hao Y."/>
            <person name="Huang J."/>
            <person name="Zhao X.-W."/>
            <person name="Ke S."/>
            <person name="Chen Y.-Y."/>
            <person name="Wu W.-L."/>
            <person name="Hsu J.-L."/>
            <person name="Lin Y.-F."/>
            <person name="Huang M.-D."/>
            <person name="Li C.-Y."/>
            <person name="Huang L."/>
            <person name="Wang Z.-W."/>
            <person name="Zhao X."/>
            <person name="Zhong W.-Y."/>
            <person name="Peng D.-H."/>
            <person name="Ahmad S."/>
            <person name="Lan S."/>
            <person name="Zhang J.-S."/>
            <person name="Tsai W.-C."/>
            <person name="Van De Peer Y."/>
            <person name="Liu Z.-J."/>
        </authorList>
    </citation>
    <scope>NUCLEOTIDE SEQUENCE</scope>
    <source>
        <strain evidence="2">CP</strain>
        <tissue evidence="2">Leaves</tissue>
    </source>
</reference>
<organism evidence="2 3">
    <name type="scientific">Acorus calamus</name>
    <name type="common">Sweet flag</name>
    <dbReference type="NCBI Taxonomy" id="4465"/>
    <lineage>
        <taxon>Eukaryota</taxon>
        <taxon>Viridiplantae</taxon>
        <taxon>Streptophyta</taxon>
        <taxon>Embryophyta</taxon>
        <taxon>Tracheophyta</taxon>
        <taxon>Spermatophyta</taxon>
        <taxon>Magnoliopsida</taxon>
        <taxon>Liliopsida</taxon>
        <taxon>Acoraceae</taxon>
        <taxon>Acorus</taxon>
    </lineage>
</organism>
<keyword evidence="3" id="KW-1185">Reference proteome</keyword>
<evidence type="ECO:0000256" key="1">
    <source>
        <dbReference type="SAM" id="MobiDB-lite"/>
    </source>
</evidence>
<evidence type="ECO:0000313" key="3">
    <source>
        <dbReference type="Proteomes" id="UP001180020"/>
    </source>
</evidence>
<evidence type="ECO:0008006" key="4">
    <source>
        <dbReference type="Google" id="ProtNLM"/>
    </source>
</evidence>
<dbReference type="AlphaFoldDB" id="A0AAV9E8U7"/>
<proteinExistence type="predicted"/>
<reference evidence="2" key="1">
    <citation type="journal article" date="2023" name="Nat. Commun.">
        <title>Diploid and tetraploid genomes of Acorus and the evolution of monocots.</title>
        <authorList>
            <person name="Ma L."/>
            <person name="Liu K.W."/>
            <person name="Li Z."/>
            <person name="Hsiao Y.Y."/>
            <person name="Qi Y."/>
            <person name="Fu T."/>
            <person name="Tang G.D."/>
            <person name="Zhang D."/>
            <person name="Sun W.H."/>
            <person name="Liu D.K."/>
            <person name="Li Y."/>
            <person name="Chen G.Z."/>
            <person name="Liu X.D."/>
            <person name="Liao X.Y."/>
            <person name="Jiang Y.T."/>
            <person name="Yu X."/>
            <person name="Hao Y."/>
            <person name="Huang J."/>
            <person name="Zhao X.W."/>
            <person name="Ke S."/>
            <person name="Chen Y.Y."/>
            <person name="Wu W.L."/>
            <person name="Hsu J.L."/>
            <person name="Lin Y.F."/>
            <person name="Huang M.D."/>
            <person name="Li C.Y."/>
            <person name="Huang L."/>
            <person name="Wang Z.W."/>
            <person name="Zhao X."/>
            <person name="Zhong W.Y."/>
            <person name="Peng D.H."/>
            <person name="Ahmad S."/>
            <person name="Lan S."/>
            <person name="Zhang J.S."/>
            <person name="Tsai W.C."/>
            <person name="Van de Peer Y."/>
            <person name="Liu Z.J."/>
        </authorList>
    </citation>
    <scope>NUCLEOTIDE SEQUENCE</scope>
    <source>
        <strain evidence="2">CP</strain>
    </source>
</reference>
<dbReference type="EMBL" id="JAUJYO010000009">
    <property type="protein sequence ID" value="KAK1308708.1"/>
    <property type="molecule type" value="Genomic_DNA"/>
</dbReference>
<gene>
    <name evidence="2" type="ORF">QJS10_CPA09g01039</name>
</gene>
<feature type="region of interest" description="Disordered" evidence="1">
    <location>
        <begin position="36"/>
        <end position="70"/>
    </location>
</feature>
<dbReference type="Proteomes" id="UP001180020">
    <property type="component" value="Unassembled WGS sequence"/>
</dbReference>
<evidence type="ECO:0000313" key="2">
    <source>
        <dbReference type="EMBL" id="KAK1308708.1"/>
    </source>
</evidence>
<dbReference type="PANTHER" id="PTHR33710">
    <property type="entry name" value="BNAC02G09200D PROTEIN"/>
    <property type="match status" value="1"/>
</dbReference>
<comment type="caution">
    <text evidence="2">The sequence shown here is derived from an EMBL/GenBank/DDBJ whole genome shotgun (WGS) entry which is preliminary data.</text>
</comment>
<dbReference type="InterPro" id="IPR036691">
    <property type="entry name" value="Endo/exonu/phosph_ase_sf"/>
</dbReference>
<name>A0AAV9E8U7_ACOCL</name>
<protein>
    <recommendedName>
        <fullName evidence="4">Endonuclease/exonuclease/phosphatase domain-containing protein</fullName>
    </recommendedName>
</protein>